<gene>
    <name evidence="10" type="ORF">DYB35_005800</name>
</gene>
<keyword evidence="3 7" id="KW-0378">Hydrolase</keyword>
<dbReference type="SUPFAM" id="SSF109604">
    <property type="entry name" value="HD-domain/PDEase-like"/>
    <property type="match status" value="1"/>
</dbReference>
<keyword evidence="1" id="KW-0140">cGMP</keyword>
<comment type="cofactor">
    <cofactor evidence="7">
        <name>a divalent metal cation</name>
        <dbReference type="ChEBI" id="CHEBI:60240"/>
    </cofactor>
    <text evidence="7">Binds 2 divalent metal cations per subunit. Site 1 may preferentially bind zinc ions, while site 2 has a preference for magnesium and/or manganese ions.</text>
</comment>
<organism evidence="10 11">
    <name type="scientific">Aphanomyces astaci</name>
    <name type="common">Crayfish plague agent</name>
    <dbReference type="NCBI Taxonomy" id="112090"/>
    <lineage>
        <taxon>Eukaryota</taxon>
        <taxon>Sar</taxon>
        <taxon>Stramenopiles</taxon>
        <taxon>Oomycota</taxon>
        <taxon>Saprolegniomycetes</taxon>
        <taxon>Saprolegniales</taxon>
        <taxon>Verrucalvaceae</taxon>
        <taxon>Aphanomyces</taxon>
    </lineage>
</organism>
<dbReference type="SUPFAM" id="SSF55781">
    <property type="entry name" value="GAF domain-like"/>
    <property type="match status" value="2"/>
</dbReference>
<dbReference type="Gene3D" id="1.10.1300.10">
    <property type="entry name" value="3'5'-cyclic nucleotide phosphodiesterase, catalytic domain"/>
    <property type="match status" value="1"/>
</dbReference>
<dbReference type="Proteomes" id="UP000285712">
    <property type="component" value="Unassembled WGS sequence"/>
</dbReference>
<feature type="binding site" evidence="5">
    <location>
        <position position="874"/>
    </location>
    <ligand>
        <name>AMP</name>
        <dbReference type="ChEBI" id="CHEBI:456215"/>
    </ligand>
</feature>
<feature type="binding site" evidence="6">
    <location>
        <position position="644"/>
    </location>
    <ligand>
        <name>Zn(2+)</name>
        <dbReference type="ChEBI" id="CHEBI:29105"/>
        <label>1</label>
    </ligand>
</feature>
<dbReference type="InterPro" id="IPR023174">
    <property type="entry name" value="PDEase_CS"/>
</dbReference>
<sequence length="1062" mass="116888">MSESPAGLRLPQLKAVDVVSSSTLPRRTSLNSVIESKGGGGGGSAPGPNLLGSLIDHIHVSNHERSDRKLDLEQRISKLELDHFPAHHDHTHFAHDDAERYSDMTLDEYMDYAKTLDLPQLQAHHSKLFKLVRQYQGLFSVASAISVEIDSNGALARIVSGVHRVMPVERVLLLLVHRKRGVLCGTVGGADIEVPLAAGIEGEVVTHGKAMMIDDAPNDARFDATLDTLSNFTTRNVLCAPVTDPQGNIMAVLQCANKAAPFTSSDCLSLELIALIAGHTLHKLELFDSAMSAGRRTSAILQVVKAVADENHDTHGMILRVVQVAKDALNCDRLTLYLCNRVRRELVCCVCRDSMVDRFCLPYGKGLAGHVATTGKLLRIANCYDDPRFHPDVDVKSGYKSVSMLCAPVISADGDTIAVLQAMNKSSWPIPSNFTGTVPSASITAFLDSDVALLTAFCTELAGSLRKSTLEVLYHNVYSDMHKSKRRDSVTLMVSSLLGVHSNEKGMSHSWSRKGWKISGLVSLAATKFMNSLAKRRSEPFVPDAAAAASLGRGSIGRGSEGKSSSHETLHAVSAEWRSKQHGFDDFTFDIFTYTHDQLAVLVVQGFTQMGLCSIFSIPDEIAVRFVDTVRRGYRDNPYHSWWHAVDVYQHVFALLNRTHLLSMLQPNIVFAMLVAALCHDIGHPGTDNAYEIATGSALAIQYNDMSVLEQHHASETFRILHLPACNILLGVSKPGYQTIRKLVIDGILQTDMKCHFDLVHDLEDAVVRRQKNLDMFDIANATHVKWLTGAILHASDIGAQTYPVAIAGQWYVYVKVFDLPTIPHPRMHSSIQTRSNRLVDEFRLLGEKERSEGLPVAPFRDNLTTSKAVGRLQLNFINYIVTPIWHLLIDMFPDAGVLRVNLDENRTHFQNLILEDAPKLSSSGGSDPLLATALSASRLSKPELRRSNSNDSDIVLNQQLHHQLSMIMDAPPKMRRSQTFGRHTNQHLRHLNVSSSQANLSTPYLYATRPPSLGSTCSKDSLHRPPSMPRILSSNTSQATVSSNDGGDKMNIAQMTFDKPA</sequence>
<feature type="binding site" evidence="5">
    <location>
        <position position="797"/>
    </location>
    <ligand>
        <name>AMP</name>
        <dbReference type="ChEBI" id="CHEBI:456215"/>
    </ligand>
</feature>
<keyword evidence="2 6" id="KW-0479">Metal-binding</keyword>
<dbReference type="InterPro" id="IPR029016">
    <property type="entry name" value="GAF-like_dom_sf"/>
</dbReference>
<dbReference type="Pfam" id="PF01590">
    <property type="entry name" value="GAF"/>
    <property type="match status" value="2"/>
</dbReference>
<dbReference type="GO" id="GO:0046872">
    <property type="term" value="F:metal ion binding"/>
    <property type="evidence" value="ECO:0007669"/>
    <property type="project" value="UniProtKB-KW"/>
</dbReference>
<evidence type="ECO:0000256" key="5">
    <source>
        <dbReference type="PIRSR" id="PIRSR623088-2"/>
    </source>
</evidence>
<reference evidence="10 11" key="1">
    <citation type="submission" date="2018-08" db="EMBL/GenBank/DDBJ databases">
        <title>Aphanomyces genome sequencing and annotation.</title>
        <authorList>
            <person name="Minardi D."/>
            <person name="Oidtmann B."/>
            <person name="Van Der Giezen M."/>
            <person name="Studholme D.J."/>
        </authorList>
    </citation>
    <scope>NUCLEOTIDE SEQUENCE [LARGE SCALE GENOMIC DNA]</scope>
    <source>
        <strain evidence="10 11">Sv</strain>
    </source>
</reference>
<dbReference type="PROSITE" id="PS51845">
    <property type="entry name" value="PDEASE_I_2"/>
    <property type="match status" value="1"/>
</dbReference>
<dbReference type="InterPro" id="IPR003607">
    <property type="entry name" value="HD/PDEase_dom"/>
</dbReference>
<evidence type="ECO:0000256" key="3">
    <source>
        <dbReference type="ARBA" id="ARBA00022801"/>
    </source>
</evidence>
<dbReference type="Pfam" id="PF00233">
    <property type="entry name" value="PDEase_I"/>
    <property type="match status" value="2"/>
</dbReference>
<dbReference type="InterPro" id="IPR023088">
    <property type="entry name" value="PDEase"/>
</dbReference>
<feature type="binding site" evidence="6">
    <location>
        <position position="797"/>
    </location>
    <ligand>
        <name>Zn(2+)</name>
        <dbReference type="ChEBI" id="CHEBI:29105"/>
        <label>1</label>
    </ligand>
</feature>
<feature type="active site" description="Proton donor" evidence="4">
    <location>
        <position position="640"/>
    </location>
</feature>
<feature type="region of interest" description="Disordered" evidence="8">
    <location>
        <begin position="1010"/>
        <end position="1062"/>
    </location>
</feature>
<evidence type="ECO:0000256" key="2">
    <source>
        <dbReference type="ARBA" id="ARBA00022723"/>
    </source>
</evidence>
<dbReference type="PRINTS" id="PR00387">
    <property type="entry name" value="PDIESTERASE1"/>
</dbReference>
<dbReference type="EC" id="3.1.4.-" evidence="7"/>
<dbReference type="PROSITE" id="PS00126">
    <property type="entry name" value="PDEASE_I_1"/>
    <property type="match status" value="1"/>
</dbReference>
<evidence type="ECO:0000256" key="6">
    <source>
        <dbReference type="PIRSR" id="PIRSR623088-3"/>
    </source>
</evidence>
<dbReference type="SMART" id="SM00065">
    <property type="entry name" value="GAF"/>
    <property type="match status" value="2"/>
</dbReference>
<dbReference type="VEuPathDB" id="FungiDB:H257_06020"/>
<feature type="binding site" evidence="5">
    <location>
        <begin position="640"/>
        <end position="644"/>
    </location>
    <ligand>
        <name>AMP</name>
        <dbReference type="ChEBI" id="CHEBI:456215"/>
    </ligand>
</feature>
<feature type="binding site" evidence="5">
    <location>
        <position position="681"/>
    </location>
    <ligand>
        <name>AMP</name>
        <dbReference type="ChEBI" id="CHEBI:456215"/>
    </ligand>
</feature>
<evidence type="ECO:0000256" key="1">
    <source>
        <dbReference type="ARBA" id="ARBA00022535"/>
    </source>
</evidence>
<dbReference type="PANTHER" id="PTHR11347">
    <property type="entry name" value="CYCLIC NUCLEOTIDE PHOSPHODIESTERASE"/>
    <property type="match status" value="1"/>
</dbReference>
<proteinExistence type="inferred from homology"/>
<feature type="binding site" evidence="6">
    <location>
        <position position="681"/>
    </location>
    <ligand>
        <name>Zn(2+)</name>
        <dbReference type="ChEBI" id="CHEBI:29105"/>
        <label>1</label>
    </ligand>
</feature>
<dbReference type="InterPro" id="IPR003018">
    <property type="entry name" value="GAF"/>
</dbReference>
<dbReference type="AlphaFoldDB" id="A0A3R6WVJ1"/>
<name>A0A3R6WVJ1_APHAT</name>
<evidence type="ECO:0000313" key="10">
    <source>
        <dbReference type="EMBL" id="RHY91440.1"/>
    </source>
</evidence>
<dbReference type="Gene3D" id="3.30.450.40">
    <property type="match status" value="2"/>
</dbReference>
<evidence type="ECO:0000256" key="7">
    <source>
        <dbReference type="RuleBase" id="RU363067"/>
    </source>
</evidence>
<dbReference type="GO" id="GO:0007165">
    <property type="term" value="P:signal transduction"/>
    <property type="evidence" value="ECO:0007669"/>
    <property type="project" value="InterPro"/>
</dbReference>
<evidence type="ECO:0000259" key="9">
    <source>
        <dbReference type="PROSITE" id="PS51845"/>
    </source>
</evidence>
<evidence type="ECO:0000256" key="4">
    <source>
        <dbReference type="PIRSR" id="PIRSR623088-1"/>
    </source>
</evidence>
<feature type="binding site" evidence="6">
    <location>
        <position position="681"/>
    </location>
    <ligand>
        <name>Zn(2+)</name>
        <dbReference type="ChEBI" id="CHEBI:29105"/>
        <label>2</label>
    </ligand>
</feature>
<feature type="compositionally biased region" description="Polar residues" evidence="8">
    <location>
        <begin position="1033"/>
        <end position="1046"/>
    </location>
</feature>
<dbReference type="GO" id="GO:0004114">
    <property type="term" value="F:3',5'-cyclic-nucleotide phosphodiesterase activity"/>
    <property type="evidence" value="ECO:0007669"/>
    <property type="project" value="InterPro"/>
</dbReference>
<dbReference type="EMBL" id="QUTG01003470">
    <property type="protein sequence ID" value="RHY91440.1"/>
    <property type="molecule type" value="Genomic_DNA"/>
</dbReference>
<feature type="binding site" evidence="6">
    <location>
        <position position="680"/>
    </location>
    <ligand>
        <name>Zn(2+)</name>
        <dbReference type="ChEBI" id="CHEBI:29105"/>
        <label>1</label>
    </ligand>
</feature>
<protein>
    <recommendedName>
        <fullName evidence="7">Phosphodiesterase</fullName>
        <ecNumber evidence="7">3.1.4.-</ecNumber>
    </recommendedName>
</protein>
<dbReference type="InterPro" id="IPR036971">
    <property type="entry name" value="PDEase_catalytic_dom_sf"/>
</dbReference>
<evidence type="ECO:0000313" key="11">
    <source>
        <dbReference type="Proteomes" id="UP000285712"/>
    </source>
</evidence>
<dbReference type="CDD" id="cd00077">
    <property type="entry name" value="HDc"/>
    <property type="match status" value="1"/>
</dbReference>
<comment type="caution">
    <text evidence="10">The sequence shown here is derived from an EMBL/GenBank/DDBJ whole genome shotgun (WGS) entry which is preliminary data.</text>
</comment>
<evidence type="ECO:0000256" key="8">
    <source>
        <dbReference type="SAM" id="MobiDB-lite"/>
    </source>
</evidence>
<accession>A0A3R6WVJ1</accession>
<dbReference type="InterPro" id="IPR002073">
    <property type="entry name" value="PDEase_catalytic_dom"/>
</dbReference>
<comment type="similarity">
    <text evidence="7">Belongs to the cyclic nucleotide phosphodiesterase family.</text>
</comment>
<feature type="domain" description="PDEase" evidence="9">
    <location>
        <begin position="558"/>
        <end position="917"/>
    </location>
</feature>